<sequence>MSPFERRFLFLLSSPRRLGNSEQLAYCAAHPLPPGTAQKWMHLLDFPLPDFADLRHNGPYHAPIGNAQLLLEATLQATDLVLVAPLYWYSLPAPAKLYLDHWSAWLRTPDLNFRPRMQGKTLWSITVSSGARPEAQPLEDMLKLTAQHLQMHWGGLLYGTGSRPNDIQGDAQALNRAKYFFSAAEAPLVAAETSA</sequence>
<dbReference type="Pfam" id="PF03358">
    <property type="entry name" value="FMN_red"/>
    <property type="match status" value="1"/>
</dbReference>
<evidence type="ECO:0000259" key="3">
    <source>
        <dbReference type="Pfam" id="PF03358"/>
    </source>
</evidence>
<accession>A0A9X1VER8</accession>
<proteinExistence type="predicted"/>
<protein>
    <submittedName>
        <fullName evidence="4">NAD(P)H-dependent oxidoreductase</fullName>
    </submittedName>
</protein>
<keyword evidence="2" id="KW-0288">FMN</keyword>
<name>A0A9X1VER8_9BACT</name>
<reference evidence="4" key="1">
    <citation type="submission" date="2022-03" db="EMBL/GenBank/DDBJ databases">
        <title>Bacterial whole genome sequence for Hymenobacter sp. DH14.</title>
        <authorList>
            <person name="Le V."/>
        </authorList>
    </citation>
    <scope>NUCLEOTIDE SEQUENCE</scope>
    <source>
        <strain evidence="4">DH14</strain>
    </source>
</reference>
<dbReference type="PANTHER" id="PTHR43278:SF4">
    <property type="entry name" value="NAD(P)H-DEPENDENT FMN-CONTAINING OXIDOREDUCTASE YWQN-RELATED"/>
    <property type="match status" value="1"/>
</dbReference>
<dbReference type="Proteomes" id="UP001139193">
    <property type="component" value="Unassembled WGS sequence"/>
</dbReference>
<dbReference type="Gene3D" id="3.40.50.360">
    <property type="match status" value="1"/>
</dbReference>
<evidence type="ECO:0000256" key="1">
    <source>
        <dbReference type="ARBA" id="ARBA00022630"/>
    </source>
</evidence>
<evidence type="ECO:0000313" key="4">
    <source>
        <dbReference type="EMBL" id="MCI1187576.1"/>
    </source>
</evidence>
<dbReference type="EMBL" id="JALBGC010000002">
    <property type="protein sequence ID" value="MCI1187576.1"/>
    <property type="molecule type" value="Genomic_DNA"/>
</dbReference>
<dbReference type="RefSeq" id="WP_241935840.1">
    <property type="nucleotide sequence ID" value="NZ_JALBGC010000002.1"/>
</dbReference>
<dbReference type="InterPro" id="IPR005025">
    <property type="entry name" value="FMN_Rdtase-like_dom"/>
</dbReference>
<keyword evidence="5" id="KW-1185">Reference proteome</keyword>
<feature type="domain" description="NADPH-dependent FMN reductase-like" evidence="3">
    <location>
        <begin position="8"/>
        <end position="152"/>
    </location>
</feature>
<evidence type="ECO:0000256" key="2">
    <source>
        <dbReference type="ARBA" id="ARBA00022643"/>
    </source>
</evidence>
<dbReference type="PANTHER" id="PTHR43278">
    <property type="entry name" value="NAD(P)H-DEPENDENT FMN-CONTAINING OXIDOREDUCTASE YWQN-RELATED"/>
    <property type="match status" value="1"/>
</dbReference>
<dbReference type="AlphaFoldDB" id="A0A9X1VER8"/>
<keyword evidence="1" id="KW-0285">Flavoprotein</keyword>
<dbReference type="InterPro" id="IPR029039">
    <property type="entry name" value="Flavoprotein-like_sf"/>
</dbReference>
<dbReference type="GO" id="GO:0016491">
    <property type="term" value="F:oxidoreductase activity"/>
    <property type="evidence" value="ECO:0007669"/>
    <property type="project" value="InterPro"/>
</dbReference>
<dbReference type="SUPFAM" id="SSF52218">
    <property type="entry name" value="Flavoproteins"/>
    <property type="match status" value="1"/>
</dbReference>
<organism evidence="4 5">
    <name type="scientific">Hymenobacter cyanobacteriorum</name>
    <dbReference type="NCBI Taxonomy" id="2926463"/>
    <lineage>
        <taxon>Bacteria</taxon>
        <taxon>Pseudomonadati</taxon>
        <taxon>Bacteroidota</taxon>
        <taxon>Cytophagia</taxon>
        <taxon>Cytophagales</taxon>
        <taxon>Hymenobacteraceae</taxon>
        <taxon>Hymenobacter</taxon>
    </lineage>
</organism>
<gene>
    <name evidence="4" type="ORF">MON38_09105</name>
</gene>
<comment type="caution">
    <text evidence="4">The sequence shown here is derived from an EMBL/GenBank/DDBJ whole genome shotgun (WGS) entry which is preliminary data.</text>
</comment>
<evidence type="ECO:0000313" key="5">
    <source>
        <dbReference type="Proteomes" id="UP001139193"/>
    </source>
</evidence>
<dbReference type="InterPro" id="IPR051796">
    <property type="entry name" value="ISF_SsuE-like"/>
</dbReference>